<keyword evidence="3" id="KW-1185">Reference proteome</keyword>
<protein>
    <submittedName>
        <fullName evidence="2">Uncharacterized protein</fullName>
    </submittedName>
</protein>
<evidence type="ECO:0000256" key="1">
    <source>
        <dbReference type="SAM" id="Phobius"/>
    </source>
</evidence>
<gene>
    <name evidence="2" type="ORF">PSNMU_V1.4_AUG-EV-PASAV3_0084080</name>
</gene>
<keyword evidence="1" id="KW-0812">Transmembrane</keyword>
<feature type="transmembrane region" description="Helical" evidence="1">
    <location>
        <begin position="33"/>
        <end position="53"/>
    </location>
</feature>
<evidence type="ECO:0000313" key="2">
    <source>
        <dbReference type="EMBL" id="VEU41479.1"/>
    </source>
</evidence>
<dbReference type="AlphaFoldDB" id="A0A448ZHF9"/>
<sequence length="74" mass="8438">MVGQLTLDGDDGDDGDKRLLWIPIWGRYSSFRYLLRTALVNISMAGTLCLLITGDKKRRFLFLQIHDVPISEIV</sequence>
<accession>A0A448ZHF9</accession>
<dbReference type="Proteomes" id="UP000291116">
    <property type="component" value="Unassembled WGS sequence"/>
</dbReference>
<evidence type="ECO:0000313" key="3">
    <source>
        <dbReference type="Proteomes" id="UP000291116"/>
    </source>
</evidence>
<organism evidence="2 3">
    <name type="scientific">Pseudo-nitzschia multistriata</name>
    <dbReference type="NCBI Taxonomy" id="183589"/>
    <lineage>
        <taxon>Eukaryota</taxon>
        <taxon>Sar</taxon>
        <taxon>Stramenopiles</taxon>
        <taxon>Ochrophyta</taxon>
        <taxon>Bacillariophyta</taxon>
        <taxon>Bacillariophyceae</taxon>
        <taxon>Bacillariophycidae</taxon>
        <taxon>Bacillariales</taxon>
        <taxon>Bacillariaceae</taxon>
        <taxon>Pseudo-nitzschia</taxon>
    </lineage>
</organism>
<name>A0A448ZHF9_9STRA</name>
<keyword evidence="1" id="KW-0472">Membrane</keyword>
<reference evidence="2 3" key="1">
    <citation type="submission" date="2019-01" db="EMBL/GenBank/DDBJ databases">
        <authorList>
            <person name="Ferrante I. M."/>
        </authorList>
    </citation>
    <scope>NUCLEOTIDE SEQUENCE [LARGE SCALE GENOMIC DNA]</scope>
    <source>
        <strain evidence="2 3">B856</strain>
    </source>
</reference>
<keyword evidence="1" id="KW-1133">Transmembrane helix</keyword>
<proteinExistence type="predicted"/>
<dbReference type="EMBL" id="CAACVS010000355">
    <property type="protein sequence ID" value="VEU41479.1"/>
    <property type="molecule type" value="Genomic_DNA"/>
</dbReference>